<reference evidence="9" key="2">
    <citation type="submission" date="2025-08" db="UniProtKB">
        <authorList>
            <consortium name="RefSeq"/>
        </authorList>
    </citation>
    <scope>IDENTIFICATION</scope>
    <source>
        <tissue evidence="9">Leaf</tissue>
    </source>
</reference>
<dbReference type="Pfam" id="PF04819">
    <property type="entry name" value="DUF716"/>
    <property type="match status" value="1"/>
</dbReference>
<proteinExistence type="inferred from homology"/>
<evidence type="ECO:0000256" key="4">
    <source>
        <dbReference type="ARBA" id="ARBA00022989"/>
    </source>
</evidence>
<feature type="transmembrane region" description="Helical" evidence="7">
    <location>
        <begin position="153"/>
        <end position="174"/>
    </location>
</feature>
<keyword evidence="4 7" id="KW-1133">Transmembrane helix</keyword>
<comment type="similarity">
    <text evidence="2">Belongs to the TMEM45 family.</text>
</comment>
<feature type="transmembrane region" description="Helical" evidence="7">
    <location>
        <begin position="12"/>
        <end position="28"/>
    </location>
</feature>
<evidence type="ECO:0000256" key="3">
    <source>
        <dbReference type="ARBA" id="ARBA00022692"/>
    </source>
</evidence>
<evidence type="ECO:0000256" key="5">
    <source>
        <dbReference type="ARBA" id="ARBA00023136"/>
    </source>
</evidence>
<keyword evidence="3 7" id="KW-0812">Transmembrane</keyword>
<keyword evidence="5 7" id="KW-0472">Membrane</keyword>
<evidence type="ECO:0000256" key="6">
    <source>
        <dbReference type="SAM" id="Coils"/>
    </source>
</evidence>
<feature type="transmembrane region" description="Helical" evidence="7">
    <location>
        <begin position="186"/>
        <end position="203"/>
    </location>
</feature>
<evidence type="ECO:0000256" key="1">
    <source>
        <dbReference type="ARBA" id="ARBA00004141"/>
    </source>
</evidence>
<dbReference type="PaxDb" id="4097-A0A1S3X617"/>
<dbReference type="GO" id="GO:0016020">
    <property type="term" value="C:membrane"/>
    <property type="evidence" value="ECO:0007669"/>
    <property type="project" value="UniProtKB-SubCell"/>
</dbReference>
<dbReference type="RefSeq" id="XP_016435312.1">
    <property type="nucleotide sequence ID" value="XM_016579826.2"/>
</dbReference>
<dbReference type="KEGG" id="nta:107761588"/>
<dbReference type="RefSeq" id="XP_016435312.1">
    <property type="nucleotide sequence ID" value="XM_016579826.1"/>
</dbReference>
<protein>
    <submittedName>
        <fullName evidence="9">Transmembrane protein 45A-like</fullName>
    </submittedName>
    <submittedName>
        <fullName evidence="9">Uncharacterized protein LOC107761588</fullName>
    </submittedName>
</protein>
<dbReference type="OMA" id="HWEDLMN"/>
<organism evidence="8 9">
    <name type="scientific">Nicotiana tabacum</name>
    <name type="common">Common tobacco</name>
    <dbReference type="NCBI Taxonomy" id="4097"/>
    <lineage>
        <taxon>Eukaryota</taxon>
        <taxon>Viridiplantae</taxon>
        <taxon>Streptophyta</taxon>
        <taxon>Embryophyta</taxon>
        <taxon>Tracheophyta</taxon>
        <taxon>Spermatophyta</taxon>
        <taxon>Magnoliopsida</taxon>
        <taxon>eudicotyledons</taxon>
        <taxon>Gunneridae</taxon>
        <taxon>Pentapetalae</taxon>
        <taxon>asterids</taxon>
        <taxon>lamiids</taxon>
        <taxon>Solanales</taxon>
        <taxon>Solanaceae</taxon>
        <taxon>Nicotianoideae</taxon>
        <taxon>Nicotianeae</taxon>
        <taxon>Nicotiana</taxon>
    </lineage>
</organism>
<dbReference type="OrthoDB" id="551896at2759"/>
<dbReference type="InterPro" id="IPR006904">
    <property type="entry name" value="DUF716"/>
</dbReference>
<dbReference type="PANTHER" id="PTHR46285:SF3">
    <property type="entry name" value="PROTEINASE INHIBITOR I4, SERPIN (DUF716)"/>
    <property type="match status" value="1"/>
</dbReference>
<dbReference type="GeneID" id="107761588"/>
<reference evidence="8" key="1">
    <citation type="journal article" date="2014" name="Nat. Commun.">
        <title>The tobacco genome sequence and its comparison with those of tomato and potato.</title>
        <authorList>
            <person name="Sierro N."/>
            <person name="Battey J.N."/>
            <person name="Ouadi S."/>
            <person name="Bakaher N."/>
            <person name="Bovet L."/>
            <person name="Willig A."/>
            <person name="Goepfert S."/>
            <person name="Peitsch M.C."/>
            <person name="Ivanov N.V."/>
        </authorList>
    </citation>
    <scope>NUCLEOTIDE SEQUENCE [LARGE SCALE GENOMIC DNA]</scope>
</reference>
<sequence>MGTLVGHVAPGFGFFLLGIWHLLNHIRLHALHPKSYTSLPWFPTPKIRYLELFLMMGICLASISMELFIGPKKHQPLDFDGTIPSNHLHNFEHSNISLTFFVYALFSIIFDKITPSPPAKYELTQFLGAIAFGQQLLLFHLHSTDHMGVEGQYHWLLQIVIFVSLATTLLGIPFPKSFLNSFVRSYSIMFQGIWLMVMGFMLWTPEFIPKGCFINLEEGHKVVRCHNHEDLERAKSLVNIQFSWYLVGITIFCVTLYLIMIKIFQEKVEYQSLNSKFEEQEDDLEDVEAQKTSKNNVESNRFLEMGKIFASPSDMER</sequence>
<gene>
    <name evidence="9" type="primary">LOC107761588</name>
</gene>
<name>A0A1S3X617_TOBAC</name>
<dbReference type="PANTHER" id="PTHR46285">
    <property type="entry name" value="PROTEINASE INHIBITOR I4, SERPIN (DUF716)-RELATED"/>
    <property type="match status" value="1"/>
</dbReference>
<keyword evidence="6" id="KW-0175">Coiled coil</keyword>
<evidence type="ECO:0000256" key="7">
    <source>
        <dbReference type="SAM" id="Phobius"/>
    </source>
</evidence>
<feature type="coiled-coil region" evidence="6">
    <location>
        <begin position="270"/>
        <end position="297"/>
    </location>
</feature>
<feature type="transmembrane region" description="Helical" evidence="7">
    <location>
        <begin position="123"/>
        <end position="141"/>
    </location>
</feature>
<evidence type="ECO:0000313" key="8">
    <source>
        <dbReference type="Proteomes" id="UP000790787"/>
    </source>
</evidence>
<evidence type="ECO:0000313" key="9">
    <source>
        <dbReference type="RefSeq" id="XP_016435312.1"/>
    </source>
</evidence>
<dbReference type="Proteomes" id="UP000790787">
    <property type="component" value="Chromosome 9"/>
</dbReference>
<feature type="transmembrane region" description="Helical" evidence="7">
    <location>
        <begin position="49"/>
        <end position="69"/>
    </location>
</feature>
<dbReference type="AlphaFoldDB" id="A0A1S3X617"/>
<feature type="transmembrane region" description="Helical" evidence="7">
    <location>
        <begin position="242"/>
        <end position="264"/>
    </location>
</feature>
<evidence type="ECO:0000256" key="2">
    <source>
        <dbReference type="ARBA" id="ARBA00006948"/>
    </source>
</evidence>
<comment type="subcellular location">
    <subcellularLocation>
        <location evidence="1">Membrane</location>
        <topology evidence="1">Multi-pass membrane protein</topology>
    </subcellularLocation>
</comment>
<accession>A0A1S3X617</accession>
<feature type="transmembrane region" description="Helical" evidence="7">
    <location>
        <begin position="94"/>
        <end position="111"/>
    </location>
</feature>
<keyword evidence="8" id="KW-1185">Reference proteome</keyword>